<dbReference type="InterPro" id="IPR041577">
    <property type="entry name" value="RT_RNaseH_2"/>
</dbReference>
<dbReference type="AlphaFoldDB" id="A0A151IFN9"/>
<dbReference type="PANTHER" id="PTHR47326:SF1">
    <property type="entry name" value="HTH PSQ-TYPE DOMAIN-CONTAINING PROTEIN"/>
    <property type="match status" value="1"/>
</dbReference>
<dbReference type="InterPro" id="IPR036397">
    <property type="entry name" value="RNaseH_sf"/>
</dbReference>
<evidence type="ECO:0000313" key="4">
    <source>
        <dbReference type="Proteomes" id="UP000078542"/>
    </source>
</evidence>
<evidence type="ECO:0000313" key="3">
    <source>
        <dbReference type="EMBL" id="KYM99939.1"/>
    </source>
</evidence>
<reference evidence="3 4" key="1">
    <citation type="submission" date="2016-03" db="EMBL/GenBank/DDBJ databases">
        <title>Cyphomyrmex costatus WGS genome.</title>
        <authorList>
            <person name="Nygaard S."/>
            <person name="Hu H."/>
            <person name="Boomsma J."/>
            <person name="Zhang G."/>
        </authorList>
    </citation>
    <scope>NUCLEOTIDE SEQUENCE [LARGE SCALE GENOMIC DNA]</scope>
    <source>
        <strain evidence="3">MS0001</strain>
        <tissue evidence="3">Whole body</tissue>
    </source>
</reference>
<keyword evidence="4" id="KW-1185">Reference proteome</keyword>
<organism evidence="3 4">
    <name type="scientific">Cyphomyrmex costatus</name>
    <dbReference type="NCBI Taxonomy" id="456900"/>
    <lineage>
        <taxon>Eukaryota</taxon>
        <taxon>Metazoa</taxon>
        <taxon>Ecdysozoa</taxon>
        <taxon>Arthropoda</taxon>
        <taxon>Hexapoda</taxon>
        <taxon>Insecta</taxon>
        <taxon>Pterygota</taxon>
        <taxon>Neoptera</taxon>
        <taxon>Endopterygota</taxon>
        <taxon>Hymenoptera</taxon>
        <taxon>Apocrita</taxon>
        <taxon>Aculeata</taxon>
        <taxon>Formicoidea</taxon>
        <taxon>Formicidae</taxon>
        <taxon>Myrmicinae</taxon>
        <taxon>Cyphomyrmex</taxon>
    </lineage>
</organism>
<evidence type="ECO:0008006" key="5">
    <source>
        <dbReference type="Google" id="ProtNLM"/>
    </source>
</evidence>
<proteinExistence type="predicted"/>
<dbReference type="EMBL" id="KQ977780">
    <property type="protein sequence ID" value="KYM99939.1"/>
    <property type="molecule type" value="Genomic_DNA"/>
</dbReference>
<evidence type="ECO:0000259" key="1">
    <source>
        <dbReference type="Pfam" id="PF16087"/>
    </source>
</evidence>
<dbReference type="SUPFAM" id="SSF56672">
    <property type="entry name" value="DNA/RNA polymerases"/>
    <property type="match status" value="1"/>
</dbReference>
<dbReference type="GO" id="GO:0003676">
    <property type="term" value="F:nucleic acid binding"/>
    <property type="evidence" value="ECO:0007669"/>
    <property type="project" value="InterPro"/>
</dbReference>
<dbReference type="PANTHER" id="PTHR47326">
    <property type="entry name" value="TRANSPOSABLE ELEMENT TC3 TRANSPOSASE-LIKE PROTEIN"/>
    <property type="match status" value="1"/>
</dbReference>
<dbReference type="GO" id="GO:0071897">
    <property type="term" value="P:DNA biosynthetic process"/>
    <property type="evidence" value="ECO:0007669"/>
    <property type="project" value="UniProtKB-ARBA"/>
</dbReference>
<dbReference type="InterPro" id="IPR043502">
    <property type="entry name" value="DNA/RNA_pol_sf"/>
</dbReference>
<accession>A0A151IFN9</accession>
<dbReference type="Gene3D" id="3.30.420.10">
    <property type="entry name" value="Ribonuclease H-like superfamily/Ribonuclease H"/>
    <property type="match status" value="1"/>
</dbReference>
<feature type="domain" description="DUF4817" evidence="1">
    <location>
        <begin position="4"/>
        <end position="51"/>
    </location>
</feature>
<evidence type="ECO:0000259" key="2">
    <source>
        <dbReference type="Pfam" id="PF17919"/>
    </source>
</evidence>
<dbReference type="Pfam" id="PF17919">
    <property type="entry name" value="RT_RNaseH_2"/>
    <property type="match status" value="1"/>
</dbReference>
<name>A0A151IFN9_9HYME</name>
<dbReference type="Pfam" id="PF16087">
    <property type="entry name" value="DUF4817"/>
    <property type="match status" value="1"/>
</dbReference>
<dbReference type="STRING" id="456900.A0A151IFN9"/>
<dbReference type="InterPro" id="IPR032135">
    <property type="entry name" value="DUF4817"/>
</dbReference>
<feature type="domain" description="Reverse transcriptase/retrotransposon-derived protein RNase H-like" evidence="2">
    <location>
        <begin position="174"/>
        <end position="227"/>
    </location>
</feature>
<protein>
    <recommendedName>
        <fullName evidence="5">DUF4817 domain-containing protein</fullName>
    </recommendedName>
</protein>
<dbReference type="Proteomes" id="UP000078542">
    <property type="component" value="Unassembled WGS sequence"/>
</dbReference>
<gene>
    <name evidence="3" type="ORF">ALC62_09291</name>
</gene>
<sequence length="233" mass="26825">MRYTAVEYADILITYGLAGENANVAAQIYAERFPRCARHPTRCQILRVVRRGCLIHDQRLAGAPVRRRARREEEILDAFYDDPGTSLRNAAHDFGVSLYEVHRVVIGPFFLPPRLNGEIYADFLRNELPVLLADVPLYVRAQMIYQHDGAPAHFRRDVRDILNTRYRDRWIGSLALAVILFQKQESGKLAPIAYYSQATNSAETKYHSFELEMLAVVKAVERFHSFTVWNSQL</sequence>